<dbReference type="EMBL" id="JAACJL010000044">
    <property type="protein sequence ID" value="KAF4614559.1"/>
    <property type="molecule type" value="Genomic_DNA"/>
</dbReference>
<evidence type="ECO:0000256" key="2">
    <source>
        <dbReference type="SAM" id="MobiDB-lite"/>
    </source>
</evidence>
<evidence type="ECO:0000256" key="1">
    <source>
        <dbReference type="SAM" id="Coils"/>
    </source>
</evidence>
<evidence type="ECO:0000313" key="4">
    <source>
        <dbReference type="Proteomes" id="UP000521872"/>
    </source>
</evidence>
<organism evidence="3 4">
    <name type="scientific">Agrocybe pediades</name>
    <dbReference type="NCBI Taxonomy" id="84607"/>
    <lineage>
        <taxon>Eukaryota</taxon>
        <taxon>Fungi</taxon>
        <taxon>Dikarya</taxon>
        <taxon>Basidiomycota</taxon>
        <taxon>Agaricomycotina</taxon>
        <taxon>Agaricomycetes</taxon>
        <taxon>Agaricomycetidae</taxon>
        <taxon>Agaricales</taxon>
        <taxon>Agaricineae</taxon>
        <taxon>Strophariaceae</taxon>
        <taxon>Agrocybe</taxon>
    </lineage>
</organism>
<comment type="caution">
    <text evidence="3">The sequence shown here is derived from an EMBL/GenBank/DDBJ whole genome shotgun (WGS) entry which is preliminary data.</text>
</comment>
<protein>
    <submittedName>
        <fullName evidence="3">Uncharacterized protein</fullName>
    </submittedName>
</protein>
<evidence type="ECO:0000313" key="3">
    <source>
        <dbReference type="EMBL" id="KAF4614559.1"/>
    </source>
</evidence>
<feature type="compositionally biased region" description="Polar residues" evidence="2">
    <location>
        <begin position="218"/>
        <end position="229"/>
    </location>
</feature>
<feature type="coiled-coil region" evidence="1">
    <location>
        <begin position="67"/>
        <end position="112"/>
    </location>
</feature>
<gene>
    <name evidence="3" type="ORF">D9613_003172</name>
</gene>
<feature type="region of interest" description="Disordered" evidence="2">
    <location>
        <begin position="218"/>
        <end position="255"/>
    </location>
</feature>
<reference evidence="3 4" key="1">
    <citation type="submission" date="2019-12" db="EMBL/GenBank/DDBJ databases">
        <authorList>
            <person name="Floudas D."/>
            <person name="Bentzer J."/>
            <person name="Ahren D."/>
            <person name="Johansson T."/>
            <person name="Persson P."/>
            <person name="Tunlid A."/>
        </authorList>
    </citation>
    <scope>NUCLEOTIDE SEQUENCE [LARGE SCALE GENOMIC DNA]</scope>
    <source>
        <strain evidence="3 4">CBS 102.39</strain>
    </source>
</reference>
<keyword evidence="4" id="KW-1185">Reference proteome</keyword>
<dbReference type="AlphaFoldDB" id="A0A8H4QPD5"/>
<sequence>MEPSNLQGVDLRNSTYVSKAANVLMDLFNEERGAAEKRYQDLHDSFVKYKKDADFQRESASRKERLLQEEIVRLRGLNSQMQLVNEERQQLVERLTEDVTSLQERESDLQAKLLASEYKRKLSNAELGRMVSDLAQFGLSYRGPDSLCLGEKWVNLLKLSATVGLSSGAAPLSLQGLEERELHFSHQQLHYVLDNLSSRLLAPPHHCPCIMCQPRPVQEQQPATYPDSSHQPDHPYRPRPPPSAPRYHEDSYPYVPGNPPIMNQEYTGYSEAYLAPFMRIMPATLIIRYEAGVA</sequence>
<name>A0A8H4QPD5_9AGAR</name>
<dbReference type="Proteomes" id="UP000521872">
    <property type="component" value="Unassembled WGS sequence"/>
</dbReference>
<accession>A0A8H4QPD5</accession>
<proteinExistence type="predicted"/>
<keyword evidence="1" id="KW-0175">Coiled coil</keyword>